<dbReference type="RefSeq" id="WP_413266243.1">
    <property type="nucleotide sequence ID" value="NZ_JBHFNR010000207.1"/>
</dbReference>
<evidence type="ECO:0000313" key="2">
    <source>
        <dbReference type="EMBL" id="MFB2896617.1"/>
    </source>
</evidence>
<evidence type="ECO:0000313" key="3">
    <source>
        <dbReference type="Proteomes" id="UP001576784"/>
    </source>
</evidence>
<proteinExistence type="predicted"/>
<dbReference type="Pfam" id="PF07589">
    <property type="entry name" value="PEP-CTERM"/>
    <property type="match status" value="1"/>
</dbReference>
<dbReference type="EMBL" id="JBHFNR010000207">
    <property type="protein sequence ID" value="MFB2896617.1"/>
    <property type="molecule type" value="Genomic_DNA"/>
</dbReference>
<sequence>MAPGDSGGGMFIDGRVAGVHSFISATDGSLNADYGDISASVRVSSSVNWIRGAANYLAQLLGRSAPTIAGSSGTTSSGAGWNRQAEAPLADRYNWFDDSISVESFILDELELANFDTGLVFDGENLLEPQSVPEPGMLVGLLALVGLGWRSRKQSKAA</sequence>
<dbReference type="SUPFAM" id="SSF50494">
    <property type="entry name" value="Trypsin-like serine proteases"/>
    <property type="match status" value="1"/>
</dbReference>
<dbReference type="InterPro" id="IPR009003">
    <property type="entry name" value="Peptidase_S1_PA"/>
</dbReference>
<dbReference type="NCBIfam" id="TIGR02595">
    <property type="entry name" value="PEP_CTERM"/>
    <property type="match status" value="1"/>
</dbReference>
<evidence type="ECO:0000259" key="1">
    <source>
        <dbReference type="Pfam" id="PF07589"/>
    </source>
</evidence>
<protein>
    <submittedName>
        <fullName evidence="2">PEP-CTERM sorting domain-containing protein</fullName>
    </submittedName>
</protein>
<name>A0ABV4XY59_9CYAN</name>
<comment type="caution">
    <text evidence="2">The sequence shown here is derived from an EMBL/GenBank/DDBJ whole genome shotgun (WGS) entry which is preliminary data.</text>
</comment>
<dbReference type="InterPro" id="IPR013424">
    <property type="entry name" value="Ice-binding_C"/>
</dbReference>
<keyword evidence="3" id="KW-1185">Reference proteome</keyword>
<accession>A0ABV4XY59</accession>
<organism evidence="2 3">
    <name type="scientific">Floridaenema flaviceps BLCC-F50</name>
    <dbReference type="NCBI Taxonomy" id="3153642"/>
    <lineage>
        <taxon>Bacteria</taxon>
        <taxon>Bacillati</taxon>
        <taxon>Cyanobacteriota</taxon>
        <taxon>Cyanophyceae</taxon>
        <taxon>Oscillatoriophycideae</taxon>
        <taxon>Aerosakkonematales</taxon>
        <taxon>Aerosakkonemataceae</taxon>
        <taxon>Floridanema</taxon>
        <taxon>Floridanema flaviceps</taxon>
    </lineage>
</organism>
<dbReference type="Proteomes" id="UP001576784">
    <property type="component" value="Unassembled WGS sequence"/>
</dbReference>
<reference evidence="2 3" key="1">
    <citation type="submission" date="2024-09" db="EMBL/GenBank/DDBJ databases">
        <title>Floridaenema gen nov. (Aerosakkonemataceae, Aerosakkonematales ord. nov., Cyanobacteria) from benthic tropical and subtropical fresh waters, with the description of four new species.</title>
        <authorList>
            <person name="Moretto J.A."/>
            <person name="Berthold D.E."/>
            <person name="Lefler F.W."/>
            <person name="Huang I.-S."/>
            <person name="Laughinghouse H. IV."/>
        </authorList>
    </citation>
    <scope>NUCLEOTIDE SEQUENCE [LARGE SCALE GENOMIC DNA]</scope>
    <source>
        <strain evidence="2 3">BLCC-F50</strain>
    </source>
</reference>
<feature type="domain" description="Ice-binding protein C-terminal" evidence="1">
    <location>
        <begin position="131"/>
        <end position="153"/>
    </location>
</feature>
<gene>
    <name evidence="2" type="ORF">ACE1CI_27200</name>
</gene>